<dbReference type="EMBL" id="NILC01000009">
    <property type="protein sequence ID" value="TWL32116.1"/>
    <property type="molecule type" value="Genomic_DNA"/>
</dbReference>
<comment type="caution">
    <text evidence="2">The sequence shown here is derived from an EMBL/GenBank/DDBJ whole genome shotgun (WGS) entry which is preliminary data.</text>
</comment>
<evidence type="ECO:0000313" key="2">
    <source>
        <dbReference type="EMBL" id="TWL32116.1"/>
    </source>
</evidence>
<feature type="domain" description="Iron-binding zinc finger CDGSH type" evidence="1">
    <location>
        <begin position="13"/>
        <end position="45"/>
    </location>
</feature>
<dbReference type="GO" id="GO:0051537">
    <property type="term" value="F:2 iron, 2 sulfur cluster binding"/>
    <property type="evidence" value="ECO:0007669"/>
    <property type="project" value="InterPro"/>
</dbReference>
<dbReference type="AlphaFoldDB" id="A0A8B5YHG4"/>
<name>A0A8B5YHG4_BACLI</name>
<evidence type="ECO:0000259" key="1">
    <source>
        <dbReference type="Pfam" id="PF09360"/>
    </source>
</evidence>
<sequence length="46" mass="5147">MMSKKVQIKVMDNGGFRVTGDVELIDMEGNPFPEKPAFSLCRCGNR</sequence>
<gene>
    <name evidence="2" type="ORF">CHCC16736_2504</name>
</gene>
<proteinExistence type="predicted"/>
<dbReference type="InterPro" id="IPR018967">
    <property type="entry name" value="FeS-contain_CDGSH-typ"/>
</dbReference>
<protein>
    <recommendedName>
        <fullName evidence="1">Iron-binding zinc finger CDGSH type domain-containing protein</fullName>
    </recommendedName>
</protein>
<accession>A0A8B5YHG4</accession>
<dbReference type="Proteomes" id="UP000435910">
    <property type="component" value="Unassembled WGS sequence"/>
</dbReference>
<evidence type="ECO:0000313" key="3">
    <source>
        <dbReference type="Proteomes" id="UP000435910"/>
    </source>
</evidence>
<dbReference type="Pfam" id="PF09360">
    <property type="entry name" value="zf-CDGSH"/>
    <property type="match status" value="1"/>
</dbReference>
<organism evidence="2 3">
    <name type="scientific">Bacillus licheniformis</name>
    <dbReference type="NCBI Taxonomy" id="1402"/>
    <lineage>
        <taxon>Bacteria</taxon>
        <taxon>Bacillati</taxon>
        <taxon>Bacillota</taxon>
        <taxon>Bacilli</taxon>
        <taxon>Bacillales</taxon>
        <taxon>Bacillaceae</taxon>
        <taxon>Bacillus</taxon>
    </lineage>
</organism>
<reference evidence="2 3" key="1">
    <citation type="submission" date="2019-06" db="EMBL/GenBank/DDBJ databases">
        <title>Genome sequence analysis of &gt;100 Bacillus licheniformis strains suggests intrinsic resistance to this species.</title>
        <authorList>
            <person name="Wels M."/>
            <person name="Siezen R.J."/>
            <person name="Johansen E."/>
            <person name="Stuer-Lauridsen B."/>
            <person name="Bjerre K."/>
            <person name="Nielsen B.K.K."/>
        </authorList>
    </citation>
    <scope>NUCLEOTIDE SEQUENCE [LARGE SCALE GENOMIC DNA]</scope>
    <source>
        <strain evidence="2 3">BAC-16736</strain>
    </source>
</reference>